<reference evidence="10 11" key="1">
    <citation type="submission" date="2018-09" db="EMBL/GenBank/DDBJ databases">
        <title>Complete genome sequence of Euzebya sp. DY32-46 isolated from seawater of Pacific Ocean.</title>
        <authorList>
            <person name="Xu L."/>
            <person name="Wu Y.-H."/>
            <person name="Xu X.-W."/>
        </authorList>
    </citation>
    <scope>NUCLEOTIDE SEQUENCE [LARGE SCALE GENOMIC DNA]</scope>
    <source>
        <strain evidence="10 11">DY32-46</strain>
    </source>
</reference>
<name>A0A346Y0D6_9ACTN</name>
<dbReference type="SMART" id="SM00062">
    <property type="entry name" value="PBPb"/>
    <property type="match status" value="1"/>
</dbReference>
<evidence type="ECO:0000256" key="5">
    <source>
        <dbReference type="ARBA" id="ARBA00022679"/>
    </source>
</evidence>
<dbReference type="PROSITE" id="PS50109">
    <property type="entry name" value="HIS_KIN"/>
    <property type="match status" value="1"/>
</dbReference>
<feature type="domain" description="Histidine kinase" evidence="9">
    <location>
        <begin position="363"/>
        <end position="576"/>
    </location>
</feature>
<dbReference type="InterPro" id="IPR003594">
    <property type="entry name" value="HATPase_dom"/>
</dbReference>
<evidence type="ECO:0000256" key="8">
    <source>
        <dbReference type="SAM" id="Phobius"/>
    </source>
</evidence>
<dbReference type="KEGG" id="euz:DVS28_a3258"/>
<evidence type="ECO:0000313" key="11">
    <source>
        <dbReference type="Proteomes" id="UP000264006"/>
    </source>
</evidence>
<evidence type="ECO:0000259" key="9">
    <source>
        <dbReference type="PROSITE" id="PS50109"/>
    </source>
</evidence>
<comment type="subcellular location">
    <subcellularLocation>
        <location evidence="2">Cell membrane</location>
    </subcellularLocation>
</comment>
<dbReference type="SMART" id="SM00388">
    <property type="entry name" value="HisKA"/>
    <property type="match status" value="1"/>
</dbReference>
<keyword evidence="4" id="KW-0597">Phosphoprotein</keyword>
<keyword evidence="7" id="KW-0902">Two-component regulatory system</keyword>
<evidence type="ECO:0000256" key="3">
    <source>
        <dbReference type="ARBA" id="ARBA00012438"/>
    </source>
</evidence>
<protein>
    <recommendedName>
        <fullName evidence="3">histidine kinase</fullName>
        <ecNumber evidence="3">2.7.13.3</ecNumber>
    </recommendedName>
</protein>
<evidence type="ECO:0000256" key="1">
    <source>
        <dbReference type="ARBA" id="ARBA00000085"/>
    </source>
</evidence>
<dbReference type="InterPro" id="IPR003661">
    <property type="entry name" value="HisK_dim/P_dom"/>
</dbReference>
<keyword evidence="5" id="KW-0808">Transferase</keyword>
<dbReference type="AlphaFoldDB" id="A0A346Y0D6"/>
<comment type="catalytic activity">
    <reaction evidence="1">
        <text>ATP + protein L-histidine = ADP + protein N-phospho-L-histidine.</text>
        <dbReference type="EC" id="2.7.13.3"/>
    </reaction>
</comment>
<dbReference type="SUPFAM" id="SSF55874">
    <property type="entry name" value="ATPase domain of HSP90 chaperone/DNA topoisomerase II/histidine kinase"/>
    <property type="match status" value="1"/>
</dbReference>
<keyword evidence="10" id="KW-0813">Transport</keyword>
<dbReference type="GO" id="GO:0034220">
    <property type="term" value="P:monoatomic ion transmembrane transport"/>
    <property type="evidence" value="ECO:0007669"/>
    <property type="project" value="UniProtKB-KW"/>
</dbReference>
<keyword evidence="10" id="KW-0406">Ion transport</keyword>
<dbReference type="PANTHER" id="PTHR43711:SF1">
    <property type="entry name" value="HISTIDINE KINASE 1"/>
    <property type="match status" value="1"/>
</dbReference>
<dbReference type="GO" id="GO:0000155">
    <property type="term" value="F:phosphorelay sensor kinase activity"/>
    <property type="evidence" value="ECO:0007669"/>
    <property type="project" value="InterPro"/>
</dbReference>
<dbReference type="Pfam" id="PF00512">
    <property type="entry name" value="HisKA"/>
    <property type="match status" value="1"/>
</dbReference>
<evidence type="ECO:0000256" key="7">
    <source>
        <dbReference type="ARBA" id="ARBA00023012"/>
    </source>
</evidence>
<sequence>MTPLMNAVHQPVVLKPLLATLLVLAVLLGPACSSAPPDDLLTVAQRDWLATDGPIRVAAVSTIAPAAVVVDGVASGGWAVALTELMALKVGATVEMVVFADVDDAVQALEDGDVDAIAGLGARPDLVTFAEPIETLAYSPIAFAVGPEATDIVSAADLEGRTVTTIPGSVIEEQLLADHPELRYVPSSSIPDAVDAVHDGTVDLWAGPLALTTHVLRQQQRDTFRVVGEPISIAEVTTWGRSNSLPLEILAAGRTLLSRTEMSVIHVQWTGFDLTDPDQRELPPWLVPLLWAGLALLLAFAGGVALLRHQVRARTAQLAALNDELEGTVAHRTQALRDQSVELSEANANLLRSNDALARFARRVAHDIRGPLAAIKGFAQMAAREDISPSVRRTSLQTIQSSATTLADLVAEMLADARAVVPNAEAPIPLDELRTWLIDFTALQAGRVGGTVTLDSDHDLVDAPVATLKQLLVNLVGNALKHGGRHGIRVAVAMKRTESTSPWWTVTVDDDGQGIPEDQRELVFVSGYRTPTASEMGSGLGLAACREAVRGHGGTIVAARSPAGGTRIRFTLPVTEAPDEARPEDVAELDLG</sequence>
<keyword evidence="8" id="KW-0812">Transmembrane</keyword>
<dbReference type="Gene3D" id="1.10.287.130">
    <property type="match status" value="1"/>
</dbReference>
<dbReference type="GO" id="GO:0005886">
    <property type="term" value="C:plasma membrane"/>
    <property type="evidence" value="ECO:0007669"/>
    <property type="project" value="UniProtKB-SubCell"/>
</dbReference>
<dbReference type="Gene3D" id="3.40.190.10">
    <property type="entry name" value="Periplasmic binding protein-like II"/>
    <property type="match status" value="2"/>
</dbReference>
<keyword evidence="6 10" id="KW-0418">Kinase</keyword>
<dbReference type="Proteomes" id="UP000264006">
    <property type="component" value="Chromosome"/>
</dbReference>
<accession>A0A346Y0D6</accession>
<dbReference type="SUPFAM" id="SSF47384">
    <property type="entry name" value="Homodimeric domain of signal transducing histidine kinase"/>
    <property type="match status" value="1"/>
</dbReference>
<proteinExistence type="predicted"/>
<dbReference type="SUPFAM" id="SSF53850">
    <property type="entry name" value="Periplasmic binding protein-like II"/>
    <property type="match status" value="1"/>
</dbReference>
<keyword evidence="8" id="KW-1133">Transmembrane helix</keyword>
<keyword evidence="8" id="KW-0472">Membrane</keyword>
<dbReference type="InterPro" id="IPR036097">
    <property type="entry name" value="HisK_dim/P_sf"/>
</dbReference>
<dbReference type="Pfam" id="PF02518">
    <property type="entry name" value="HATPase_c"/>
    <property type="match status" value="1"/>
</dbReference>
<evidence type="ECO:0000256" key="4">
    <source>
        <dbReference type="ARBA" id="ARBA00022553"/>
    </source>
</evidence>
<evidence type="ECO:0000313" key="10">
    <source>
        <dbReference type="EMBL" id="AXV07933.1"/>
    </source>
</evidence>
<dbReference type="CDD" id="cd00075">
    <property type="entry name" value="HATPase"/>
    <property type="match status" value="1"/>
</dbReference>
<dbReference type="SMART" id="SM00387">
    <property type="entry name" value="HATPase_c"/>
    <property type="match status" value="1"/>
</dbReference>
<dbReference type="InterPro" id="IPR005467">
    <property type="entry name" value="His_kinase_dom"/>
</dbReference>
<dbReference type="CDD" id="cd00082">
    <property type="entry name" value="HisKA"/>
    <property type="match status" value="1"/>
</dbReference>
<dbReference type="Gene3D" id="3.30.565.10">
    <property type="entry name" value="Histidine kinase-like ATPase, C-terminal domain"/>
    <property type="match status" value="1"/>
</dbReference>
<dbReference type="InterPro" id="IPR001638">
    <property type="entry name" value="Solute-binding_3/MltF_N"/>
</dbReference>
<dbReference type="EC" id="2.7.13.3" evidence="3"/>
<evidence type="ECO:0000256" key="6">
    <source>
        <dbReference type="ARBA" id="ARBA00022777"/>
    </source>
</evidence>
<feature type="transmembrane region" description="Helical" evidence="8">
    <location>
        <begin position="285"/>
        <end position="307"/>
    </location>
</feature>
<keyword evidence="11" id="KW-1185">Reference proteome</keyword>
<gene>
    <name evidence="10" type="ORF">DVS28_a3258</name>
</gene>
<dbReference type="InterPro" id="IPR004358">
    <property type="entry name" value="Sig_transdc_His_kin-like_C"/>
</dbReference>
<dbReference type="EMBL" id="CP031165">
    <property type="protein sequence ID" value="AXV07933.1"/>
    <property type="molecule type" value="Genomic_DNA"/>
</dbReference>
<evidence type="ECO:0000256" key="2">
    <source>
        <dbReference type="ARBA" id="ARBA00004236"/>
    </source>
</evidence>
<dbReference type="InterPro" id="IPR050736">
    <property type="entry name" value="Sensor_HK_Regulatory"/>
</dbReference>
<organism evidence="10 11">
    <name type="scientific">Euzebya pacifica</name>
    <dbReference type="NCBI Taxonomy" id="1608957"/>
    <lineage>
        <taxon>Bacteria</taxon>
        <taxon>Bacillati</taxon>
        <taxon>Actinomycetota</taxon>
        <taxon>Nitriliruptoria</taxon>
        <taxon>Euzebyales</taxon>
    </lineage>
</organism>
<dbReference type="InterPro" id="IPR036890">
    <property type="entry name" value="HATPase_C_sf"/>
</dbReference>
<dbReference type="PRINTS" id="PR00344">
    <property type="entry name" value="BCTRLSENSOR"/>
</dbReference>
<dbReference type="PANTHER" id="PTHR43711">
    <property type="entry name" value="TWO-COMPONENT HISTIDINE KINASE"/>
    <property type="match status" value="1"/>
</dbReference>
<keyword evidence="10" id="KW-0407">Ion channel</keyword>